<proteinExistence type="predicted"/>
<dbReference type="EMBL" id="JOJR01000132">
    <property type="protein sequence ID" value="RCN44331.1"/>
    <property type="molecule type" value="Genomic_DNA"/>
</dbReference>
<feature type="signal peptide" evidence="1">
    <location>
        <begin position="1"/>
        <end position="18"/>
    </location>
</feature>
<accession>A0A368GIW8</accession>
<dbReference type="InterPro" id="IPR008993">
    <property type="entry name" value="TIMP-like_OB-fold"/>
</dbReference>
<dbReference type="SUPFAM" id="SSF50242">
    <property type="entry name" value="TIMP-like"/>
    <property type="match status" value="1"/>
</dbReference>
<name>A0A368GIW8_ANCCA</name>
<comment type="caution">
    <text evidence="3">The sequence shown here is derived from an EMBL/GenBank/DDBJ whole genome shotgun (WGS) entry which is preliminary data.</text>
</comment>
<sequence length="122" mass="13929">MWYLIAFLACLSVVHVHSCCPHLTMNASDIHFAIFTTVAGVKKYDDVDAYTITAPRVIKSSQSTRFNNERGVYIYPGSDCPVPSELKPGRRYYLEGVFDQEHRNRAVLKGCKLLEECNKKRQ</sequence>
<reference evidence="3 4" key="1">
    <citation type="submission" date="2014-10" db="EMBL/GenBank/DDBJ databases">
        <title>Draft genome of the hookworm Ancylostoma caninum.</title>
        <authorList>
            <person name="Mitreva M."/>
        </authorList>
    </citation>
    <scope>NUCLEOTIDE SEQUENCE [LARGE SCALE GENOMIC DNA]</scope>
    <source>
        <strain evidence="3 4">Baltimore</strain>
    </source>
</reference>
<dbReference type="InterPro" id="IPR018933">
    <property type="entry name" value="Netrin_module_non-TIMP"/>
</dbReference>
<feature type="domain" description="Netrin module non-TIMP type" evidence="2">
    <location>
        <begin position="29"/>
        <end position="121"/>
    </location>
</feature>
<dbReference type="Proteomes" id="UP000252519">
    <property type="component" value="Unassembled WGS sequence"/>
</dbReference>
<dbReference type="Pfam" id="PF01759">
    <property type="entry name" value="NTR"/>
    <property type="match status" value="1"/>
</dbReference>
<protein>
    <recommendedName>
        <fullName evidence="2">Netrin module non-TIMP type domain-containing protein</fullName>
    </recommendedName>
</protein>
<keyword evidence="4" id="KW-1185">Reference proteome</keyword>
<evidence type="ECO:0000313" key="3">
    <source>
        <dbReference type="EMBL" id="RCN44331.1"/>
    </source>
</evidence>
<keyword evidence="1" id="KW-0732">Signal</keyword>
<evidence type="ECO:0000313" key="4">
    <source>
        <dbReference type="Proteomes" id="UP000252519"/>
    </source>
</evidence>
<feature type="chain" id="PRO_5016752581" description="Netrin module non-TIMP type domain-containing protein" evidence="1">
    <location>
        <begin position="19"/>
        <end position="122"/>
    </location>
</feature>
<gene>
    <name evidence="3" type="ORF">ANCCAN_09675</name>
</gene>
<organism evidence="3 4">
    <name type="scientific">Ancylostoma caninum</name>
    <name type="common">Dog hookworm</name>
    <dbReference type="NCBI Taxonomy" id="29170"/>
    <lineage>
        <taxon>Eukaryota</taxon>
        <taxon>Metazoa</taxon>
        <taxon>Ecdysozoa</taxon>
        <taxon>Nematoda</taxon>
        <taxon>Chromadorea</taxon>
        <taxon>Rhabditida</taxon>
        <taxon>Rhabditina</taxon>
        <taxon>Rhabditomorpha</taxon>
        <taxon>Strongyloidea</taxon>
        <taxon>Ancylostomatidae</taxon>
        <taxon>Ancylostomatinae</taxon>
        <taxon>Ancylostoma</taxon>
    </lineage>
</organism>
<evidence type="ECO:0000256" key="1">
    <source>
        <dbReference type="SAM" id="SignalP"/>
    </source>
</evidence>
<dbReference type="AlphaFoldDB" id="A0A368GIW8"/>
<evidence type="ECO:0000259" key="2">
    <source>
        <dbReference type="Pfam" id="PF01759"/>
    </source>
</evidence>